<comment type="catalytic activity">
    <reaction evidence="8">
        <text>L-tyrosyl-[protein] + ATP = O-phospho-L-tyrosyl-[protein] + ADP + H(+)</text>
        <dbReference type="Rhea" id="RHEA:10596"/>
        <dbReference type="Rhea" id="RHEA-COMP:10136"/>
        <dbReference type="Rhea" id="RHEA-COMP:20101"/>
        <dbReference type="ChEBI" id="CHEBI:15378"/>
        <dbReference type="ChEBI" id="CHEBI:30616"/>
        <dbReference type="ChEBI" id="CHEBI:46858"/>
        <dbReference type="ChEBI" id="CHEBI:61978"/>
        <dbReference type="ChEBI" id="CHEBI:456216"/>
        <dbReference type="EC" id="2.7.10.1"/>
    </reaction>
</comment>
<feature type="compositionally biased region" description="Polar residues" evidence="10">
    <location>
        <begin position="122"/>
        <end position="136"/>
    </location>
</feature>
<dbReference type="InterPro" id="IPR011009">
    <property type="entry name" value="Kinase-like_dom_sf"/>
</dbReference>
<evidence type="ECO:0000256" key="2">
    <source>
        <dbReference type="ARBA" id="ARBA00022679"/>
    </source>
</evidence>
<sequence length="791" mass="85636">MVPTEEDRSLSSALVAPDSSPSSSSSPITGGLLGYESVGPTPHSPNSSSPASNSSSPAHNSGSSSHDSLSSTHKPVISTPLSLSSTHIIVNSTSLSLSSSYTPISSTPLPLSSTPHHSSSYDPTLQVINSVSNPNPNHEPLIPAPNSTTLILQPLNSSPSSSDSTPESLNSSTSSLDSTPESVNSTAGMFNPPNVLLSTPELVTTTHLPTFRTSASSSPDDPSEVIQDGNSTARTQDLEREPQEPLTSDKNSTTRTQESILDSATRTPDLDRGGSQASLSPVMNLTSTTPPSGSKRRQSEPNLKGTTSSPRVLISTTPRARNSSKIHPSKRKPSLKFSRSMTQRSAPSDIQNTDPQVDSRVNVCHNDPCGPGISCHPTPQGKTPFECICSNGEKRLQPNETCQDIHIAGVPQPRPIAPSSHPNKSKNLVSAAVVVALVMVVVLMLVYWRRKNLYTLLRHRQREKKSGPQSPGSLAKSSSLLTHNFASNPNYYAQSPDNLPLHTLAVQLIDSDQISFIGVLGEGCFGKVYKGTYGPRCPPESVSEVTNDEEQGEGGGTGEEEEVNLTVAVKVLKESAGVEAEADFRREVEIMSAFKHENILSLIGIVATELGKTPWMVFEYMAYGDLAEVLRSCSKPFYSNDSPIKSLSREDLLNISVQIASGMEYLSSQHFVHRDLACRNCLVGENLTVKISDFGMSRDVYTCDYYKIGGSRLLPVRWMAHESIMYGKFTLESDVWSFAVVLWEIYSFGKQPYYGNPNENDDRHSDTTLVDMRAIEDTRTSSWGKKDEINI</sequence>
<dbReference type="InterPro" id="IPR008266">
    <property type="entry name" value="Tyr_kinase_AS"/>
</dbReference>
<keyword evidence="3" id="KW-0547">Nucleotide-binding</keyword>
<feature type="transmembrane region" description="Helical" evidence="11">
    <location>
        <begin position="428"/>
        <end position="448"/>
    </location>
</feature>
<dbReference type="GO" id="GO:0043121">
    <property type="term" value="F:neurotrophin binding"/>
    <property type="evidence" value="ECO:0007669"/>
    <property type="project" value="TreeGrafter"/>
</dbReference>
<feature type="compositionally biased region" description="Polar residues" evidence="10">
    <location>
        <begin position="337"/>
        <end position="356"/>
    </location>
</feature>
<dbReference type="PROSITE" id="PS00109">
    <property type="entry name" value="PROTEIN_KINASE_TYR"/>
    <property type="match status" value="1"/>
</dbReference>
<dbReference type="GO" id="GO:0051897">
    <property type="term" value="P:positive regulation of phosphatidylinositol 3-kinase/protein kinase B signal transduction"/>
    <property type="evidence" value="ECO:0007669"/>
    <property type="project" value="TreeGrafter"/>
</dbReference>
<keyword evidence="9" id="KW-0245">EGF-like domain</keyword>
<dbReference type="InterPro" id="IPR001245">
    <property type="entry name" value="Ser-Thr/Tyr_kinase_cat_dom"/>
</dbReference>
<dbReference type="Pfam" id="PF07714">
    <property type="entry name" value="PK_Tyr_Ser-Thr"/>
    <property type="match status" value="1"/>
</dbReference>
<dbReference type="GO" id="GO:0004714">
    <property type="term" value="F:transmembrane receptor protein tyrosine kinase activity"/>
    <property type="evidence" value="ECO:0007669"/>
    <property type="project" value="UniProtKB-EC"/>
</dbReference>
<keyword evidence="6 11" id="KW-0472">Membrane</keyword>
<dbReference type="GO" id="GO:0050793">
    <property type="term" value="P:regulation of developmental process"/>
    <property type="evidence" value="ECO:0007669"/>
    <property type="project" value="UniProtKB-ARBA"/>
</dbReference>
<evidence type="ECO:0000313" key="15">
    <source>
        <dbReference type="Proteomes" id="UP000747542"/>
    </source>
</evidence>
<keyword evidence="5" id="KW-0067">ATP-binding</keyword>
<feature type="compositionally biased region" description="Low complexity" evidence="10">
    <location>
        <begin position="44"/>
        <end position="71"/>
    </location>
</feature>
<evidence type="ECO:0000256" key="8">
    <source>
        <dbReference type="ARBA" id="ARBA00051243"/>
    </source>
</evidence>
<evidence type="ECO:0000256" key="11">
    <source>
        <dbReference type="SAM" id="Phobius"/>
    </source>
</evidence>
<comment type="subcellular location">
    <subcellularLocation>
        <location evidence="1">Endomembrane system</location>
    </subcellularLocation>
</comment>
<feature type="compositionally biased region" description="Polar residues" evidence="10">
    <location>
        <begin position="300"/>
        <end position="321"/>
    </location>
</feature>
<evidence type="ECO:0000259" key="13">
    <source>
        <dbReference type="PROSITE" id="PS50026"/>
    </source>
</evidence>
<evidence type="ECO:0000256" key="6">
    <source>
        <dbReference type="ARBA" id="ARBA00023136"/>
    </source>
</evidence>
<comment type="caution">
    <text evidence="14">The sequence shown here is derived from an EMBL/GenBank/DDBJ whole genome shotgun (WGS) entry which is preliminary data.</text>
</comment>
<comment type="caution">
    <text evidence="9">Lacks conserved residue(s) required for the propagation of feature annotation.</text>
</comment>
<evidence type="ECO:0000256" key="5">
    <source>
        <dbReference type="ARBA" id="ARBA00022840"/>
    </source>
</evidence>
<feature type="non-terminal residue" evidence="14">
    <location>
        <position position="1"/>
    </location>
</feature>
<dbReference type="GO" id="GO:0030424">
    <property type="term" value="C:axon"/>
    <property type="evidence" value="ECO:0007669"/>
    <property type="project" value="TreeGrafter"/>
</dbReference>
<feature type="compositionally biased region" description="Polar residues" evidence="10">
    <location>
        <begin position="245"/>
        <end position="266"/>
    </location>
</feature>
<feature type="compositionally biased region" description="Low complexity" evidence="10">
    <location>
        <begin position="98"/>
        <end position="121"/>
    </location>
</feature>
<proteinExistence type="predicted"/>
<evidence type="ECO:0000259" key="12">
    <source>
        <dbReference type="PROSITE" id="PS50011"/>
    </source>
</evidence>
<dbReference type="SUPFAM" id="SSF56112">
    <property type="entry name" value="Protein kinase-like (PK-like)"/>
    <property type="match status" value="1"/>
</dbReference>
<dbReference type="GO" id="GO:0005886">
    <property type="term" value="C:plasma membrane"/>
    <property type="evidence" value="ECO:0007669"/>
    <property type="project" value="TreeGrafter"/>
</dbReference>
<dbReference type="InterPro" id="IPR000742">
    <property type="entry name" value="EGF"/>
</dbReference>
<organism evidence="14 15">
    <name type="scientific">Homarus americanus</name>
    <name type="common">American lobster</name>
    <dbReference type="NCBI Taxonomy" id="6706"/>
    <lineage>
        <taxon>Eukaryota</taxon>
        <taxon>Metazoa</taxon>
        <taxon>Ecdysozoa</taxon>
        <taxon>Arthropoda</taxon>
        <taxon>Crustacea</taxon>
        <taxon>Multicrustacea</taxon>
        <taxon>Malacostraca</taxon>
        <taxon>Eumalacostraca</taxon>
        <taxon>Eucarida</taxon>
        <taxon>Decapoda</taxon>
        <taxon>Pleocyemata</taxon>
        <taxon>Astacidea</taxon>
        <taxon>Nephropoidea</taxon>
        <taxon>Nephropidae</taxon>
        <taxon>Homarus</taxon>
    </lineage>
</organism>
<dbReference type="GO" id="GO:0005030">
    <property type="term" value="F:neurotrophin receptor activity"/>
    <property type="evidence" value="ECO:0007669"/>
    <property type="project" value="TreeGrafter"/>
</dbReference>
<keyword evidence="11" id="KW-1133">Transmembrane helix</keyword>
<dbReference type="PRINTS" id="PR00109">
    <property type="entry name" value="TYRKINASE"/>
</dbReference>
<dbReference type="GO" id="GO:1990090">
    <property type="term" value="P:cellular response to nerve growth factor stimulus"/>
    <property type="evidence" value="ECO:0007669"/>
    <property type="project" value="TreeGrafter"/>
</dbReference>
<name>A0A8J5NFB0_HOMAM</name>
<evidence type="ECO:0000313" key="14">
    <source>
        <dbReference type="EMBL" id="KAG7177808.1"/>
    </source>
</evidence>
<dbReference type="GO" id="GO:0005524">
    <property type="term" value="F:ATP binding"/>
    <property type="evidence" value="ECO:0007669"/>
    <property type="project" value="UniProtKB-KW"/>
</dbReference>
<feature type="region of interest" description="Disordered" evidence="10">
    <location>
        <begin position="539"/>
        <end position="559"/>
    </location>
</feature>
<dbReference type="Proteomes" id="UP000747542">
    <property type="component" value="Unassembled WGS sequence"/>
</dbReference>
<evidence type="ECO:0000256" key="1">
    <source>
        <dbReference type="ARBA" id="ARBA00004308"/>
    </source>
</evidence>
<feature type="domain" description="EGF-like" evidence="13">
    <location>
        <begin position="360"/>
        <end position="403"/>
    </location>
</feature>
<feature type="compositionally biased region" description="Polar residues" evidence="10">
    <location>
        <begin position="275"/>
        <end position="292"/>
    </location>
</feature>
<dbReference type="InterPro" id="IPR000719">
    <property type="entry name" value="Prot_kinase_dom"/>
</dbReference>
<dbReference type="PANTHER" id="PTHR24416">
    <property type="entry name" value="TYROSINE-PROTEIN KINASE RECEPTOR"/>
    <property type="match status" value="1"/>
</dbReference>
<keyword evidence="11 14" id="KW-0812">Transmembrane</keyword>
<dbReference type="Gene3D" id="1.10.510.10">
    <property type="entry name" value="Transferase(Phosphotransferase) domain 1"/>
    <property type="match status" value="1"/>
</dbReference>
<feature type="compositionally biased region" description="Basic residues" evidence="10">
    <location>
        <begin position="322"/>
        <end position="334"/>
    </location>
</feature>
<protein>
    <submittedName>
        <fullName evidence="14">Tyrosine-protein kinase transmembrane receptor Ror-like</fullName>
    </submittedName>
</protein>
<keyword evidence="4 14" id="KW-0418">Kinase</keyword>
<feature type="region of interest" description="Disordered" evidence="10">
    <location>
        <begin position="1"/>
        <end position="77"/>
    </location>
</feature>
<dbReference type="InterPro" id="IPR020635">
    <property type="entry name" value="Tyr_kinase_cat_dom"/>
</dbReference>
<dbReference type="GO" id="GO:0012505">
    <property type="term" value="C:endomembrane system"/>
    <property type="evidence" value="ECO:0007669"/>
    <property type="project" value="UniProtKB-SubCell"/>
</dbReference>
<feature type="compositionally biased region" description="Acidic residues" evidence="10">
    <location>
        <begin position="546"/>
        <end position="559"/>
    </location>
</feature>
<feature type="compositionally biased region" description="Polar residues" evidence="10">
    <location>
        <begin position="211"/>
        <end position="220"/>
    </location>
</feature>
<dbReference type="GO" id="GO:0043235">
    <property type="term" value="C:receptor complex"/>
    <property type="evidence" value="ECO:0007669"/>
    <property type="project" value="TreeGrafter"/>
</dbReference>
<evidence type="ECO:0000256" key="10">
    <source>
        <dbReference type="SAM" id="MobiDB-lite"/>
    </source>
</evidence>
<dbReference type="GO" id="GO:0048468">
    <property type="term" value="P:cell development"/>
    <property type="evidence" value="ECO:0007669"/>
    <property type="project" value="UniProtKB-ARBA"/>
</dbReference>
<keyword evidence="2" id="KW-0808">Transferase</keyword>
<keyword evidence="7" id="KW-0829">Tyrosine-protein kinase</keyword>
<keyword evidence="14" id="KW-0675">Receptor</keyword>
<evidence type="ECO:0000256" key="7">
    <source>
        <dbReference type="ARBA" id="ARBA00023137"/>
    </source>
</evidence>
<dbReference type="PANTHER" id="PTHR24416:SF619">
    <property type="entry name" value="TYROSINE-PROTEIN KINASE TRANSMEMBRANE RECEPTOR ROR-LIKE PROTEIN"/>
    <property type="match status" value="1"/>
</dbReference>
<dbReference type="FunFam" id="1.10.510.10:FF:001512">
    <property type="entry name" value="Receptor tyrosine-protein kinase erbB-2"/>
    <property type="match status" value="1"/>
</dbReference>
<accession>A0A8J5NFB0</accession>
<feature type="compositionally biased region" description="Low complexity" evidence="10">
    <location>
        <begin position="155"/>
        <end position="182"/>
    </location>
</feature>
<dbReference type="GO" id="GO:0010976">
    <property type="term" value="P:positive regulation of neuron projection development"/>
    <property type="evidence" value="ECO:0007669"/>
    <property type="project" value="TreeGrafter"/>
</dbReference>
<dbReference type="GO" id="GO:0007169">
    <property type="term" value="P:cell surface receptor protein tyrosine kinase signaling pathway"/>
    <property type="evidence" value="ECO:0007669"/>
    <property type="project" value="TreeGrafter"/>
</dbReference>
<dbReference type="EMBL" id="JAHLQT010001720">
    <property type="protein sequence ID" value="KAG7177808.1"/>
    <property type="molecule type" value="Genomic_DNA"/>
</dbReference>
<dbReference type="GO" id="GO:0030182">
    <property type="term" value="P:neuron differentiation"/>
    <property type="evidence" value="ECO:0007669"/>
    <property type="project" value="UniProtKB-ARBA"/>
</dbReference>
<dbReference type="Gene3D" id="3.30.200.20">
    <property type="entry name" value="Phosphorylase Kinase, domain 1"/>
    <property type="match status" value="1"/>
</dbReference>
<evidence type="ECO:0000256" key="9">
    <source>
        <dbReference type="PROSITE-ProRule" id="PRU00076"/>
    </source>
</evidence>
<dbReference type="AlphaFoldDB" id="A0A8J5NFB0"/>
<feature type="compositionally biased region" description="Low complexity" evidence="10">
    <location>
        <begin position="10"/>
        <end position="27"/>
    </location>
</feature>
<reference evidence="14" key="1">
    <citation type="journal article" date="2021" name="Sci. Adv.">
        <title>The American lobster genome reveals insights on longevity, neural, and immune adaptations.</title>
        <authorList>
            <person name="Polinski J.M."/>
            <person name="Zimin A.V."/>
            <person name="Clark K.F."/>
            <person name="Kohn A.B."/>
            <person name="Sadowski N."/>
            <person name="Timp W."/>
            <person name="Ptitsyn A."/>
            <person name="Khanna P."/>
            <person name="Romanova D.Y."/>
            <person name="Williams P."/>
            <person name="Greenwood S.J."/>
            <person name="Moroz L.L."/>
            <person name="Walt D.R."/>
            <person name="Bodnar A.G."/>
        </authorList>
    </citation>
    <scope>NUCLEOTIDE SEQUENCE</scope>
    <source>
        <strain evidence="14">GMGI-L3</strain>
    </source>
</reference>
<gene>
    <name evidence="14" type="primary">Ror-L</name>
    <name evidence="14" type="ORF">Hamer_G023786</name>
</gene>
<dbReference type="SMART" id="SM00219">
    <property type="entry name" value="TyrKc"/>
    <property type="match status" value="1"/>
</dbReference>
<feature type="region of interest" description="Disordered" evidence="10">
    <location>
        <begin position="98"/>
        <end position="197"/>
    </location>
</feature>
<dbReference type="PROSITE" id="PS50011">
    <property type="entry name" value="PROTEIN_KINASE_DOM"/>
    <property type="match status" value="1"/>
</dbReference>
<evidence type="ECO:0000256" key="3">
    <source>
        <dbReference type="ARBA" id="ARBA00022741"/>
    </source>
</evidence>
<dbReference type="PROSITE" id="PS50026">
    <property type="entry name" value="EGF_3"/>
    <property type="match status" value="1"/>
</dbReference>
<feature type="domain" description="Protein kinase" evidence="12">
    <location>
        <begin position="514"/>
        <end position="791"/>
    </location>
</feature>
<feature type="region of interest" description="Disordered" evidence="10">
    <location>
        <begin position="211"/>
        <end position="356"/>
    </location>
</feature>
<dbReference type="InterPro" id="IPR050122">
    <property type="entry name" value="RTK"/>
</dbReference>
<keyword evidence="15" id="KW-1185">Reference proteome</keyword>
<evidence type="ECO:0000256" key="4">
    <source>
        <dbReference type="ARBA" id="ARBA00022777"/>
    </source>
</evidence>